<keyword evidence="2" id="KW-1185">Reference proteome</keyword>
<comment type="caution">
    <text evidence="1">The sequence shown here is derived from an EMBL/GenBank/DDBJ whole genome shotgun (WGS) entry which is preliminary data.</text>
</comment>
<reference evidence="1" key="1">
    <citation type="submission" date="2020-01" db="EMBL/GenBank/DDBJ databases">
        <authorList>
            <person name="Mishra B."/>
        </authorList>
    </citation>
    <scope>NUCLEOTIDE SEQUENCE [LARGE SCALE GENOMIC DNA]</scope>
</reference>
<evidence type="ECO:0000313" key="1">
    <source>
        <dbReference type="EMBL" id="CAA7021246.1"/>
    </source>
</evidence>
<sequence length="182" mass="20589">MPFSDEEESDDNASLIPRKRKFSITGLPPSKKMKEKLMHRSISKAEAPKHDLLRSRGIIDEANCDLKLKLSGDILILSSKESEDIGSLFTANEKAEWSEIYSIGMTPCYASLVIVASHNWMPSTHSNHVSEPRAKLIYKLSTGVELILMQAPLPLLDDDVLIRPLHYQKDKRSGKEYIKARR</sequence>
<accession>A0A6D2I0H8</accession>
<gene>
    <name evidence="1" type="ORF">MERR_LOCUS8481</name>
</gene>
<dbReference type="Proteomes" id="UP000467841">
    <property type="component" value="Unassembled WGS sequence"/>
</dbReference>
<name>A0A6D2I0H8_9BRAS</name>
<protein>
    <submittedName>
        <fullName evidence="1">Uncharacterized protein</fullName>
    </submittedName>
</protein>
<organism evidence="1 2">
    <name type="scientific">Microthlaspi erraticum</name>
    <dbReference type="NCBI Taxonomy" id="1685480"/>
    <lineage>
        <taxon>Eukaryota</taxon>
        <taxon>Viridiplantae</taxon>
        <taxon>Streptophyta</taxon>
        <taxon>Embryophyta</taxon>
        <taxon>Tracheophyta</taxon>
        <taxon>Spermatophyta</taxon>
        <taxon>Magnoliopsida</taxon>
        <taxon>eudicotyledons</taxon>
        <taxon>Gunneridae</taxon>
        <taxon>Pentapetalae</taxon>
        <taxon>rosids</taxon>
        <taxon>malvids</taxon>
        <taxon>Brassicales</taxon>
        <taxon>Brassicaceae</taxon>
        <taxon>Coluteocarpeae</taxon>
        <taxon>Microthlaspi</taxon>
    </lineage>
</organism>
<proteinExistence type="predicted"/>
<dbReference type="EMBL" id="CACVBM020000599">
    <property type="protein sequence ID" value="CAA7021246.1"/>
    <property type="molecule type" value="Genomic_DNA"/>
</dbReference>
<dbReference type="AlphaFoldDB" id="A0A6D2I0H8"/>
<evidence type="ECO:0000313" key="2">
    <source>
        <dbReference type="Proteomes" id="UP000467841"/>
    </source>
</evidence>
<dbReference type="OrthoDB" id="1102012at2759"/>